<reference evidence="2 3" key="1">
    <citation type="submission" date="2012-11" db="EMBL/GenBank/DDBJ databases">
        <title>Genome assembly of Thiorhodococcus sp. AK35.</title>
        <authorList>
            <person name="Nupur N."/>
            <person name="Khatri I."/>
            <person name="Subramanian S."/>
            <person name="Pinnaka A."/>
        </authorList>
    </citation>
    <scope>NUCLEOTIDE SEQUENCE [LARGE SCALE GENOMIC DNA]</scope>
    <source>
        <strain evidence="2 3">AK35</strain>
    </source>
</reference>
<feature type="transmembrane region" description="Helical" evidence="1">
    <location>
        <begin position="62"/>
        <end position="83"/>
    </location>
</feature>
<evidence type="ECO:0000313" key="2">
    <source>
        <dbReference type="EMBL" id="EXJ14508.1"/>
    </source>
</evidence>
<feature type="transmembrane region" description="Helical" evidence="1">
    <location>
        <begin position="95"/>
        <end position="114"/>
    </location>
</feature>
<keyword evidence="1" id="KW-1133">Transmembrane helix</keyword>
<sequence>MDLQNDFSNIDGRTRPPGYRLPVLAAALLIGLVLAGQGLGLIPPVGEWQGLILAGLRQVPLWAFMLAFAILPALGFPILAFYMTIGGLVDGLGPALLVSWCCMAANMALSYLVAQGFSKPLCVLARRRGYRIPRIEPVDEWKVVVMMRASPLPWLMQSFLLILGGARFLPYMLFGLPVQALVGLGVIVLGSSLFSGNGLWALIGVCLLMAACLALSIIRRRSGRLARSATEEVSLESV</sequence>
<comment type="caution">
    <text evidence="2">The sequence shown here is derived from an EMBL/GenBank/DDBJ whole genome shotgun (WGS) entry which is preliminary data.</text>
</comment>
<proteinExistence type="predicted"/>
<feature type="transmembrane region" description="Helical" evidence="1">
    <location>
        <begin position="176"/>
        <end position="194"/>
    </location>
</feature>
<gene>
    <name evidence="2" type="ORF">D779_2649</name>
</gene>
<dbReference type="RefSeq" id="WP_157726405.1">
    <property type="nucleotide sequence ID" value="NZ_AONC01000040.1"/>
</dbReference>
<feature type="transmembrane region" description="Helical" evidence="1">
    <location>
        <begin position="21"/>
        <end position="42"/>
    </location>
</feature>
<keyword evidence="3" id="KW-1185">Reference proteome</keyword>
<dbReference type="EMBL" id="AONC01000040">
    <property type="protein sequence ID" value="EXJ14508.1"/>
    <property type="molecule type" value="Genomic_DNA"/>
</dbReference>
<dbReference type="OrthoDB" id="5770622at2"/>
<dbReference type="STRING" id="1249627.D779_2649"/>
<feature type="transmembrane region" description="Helical" evidence="1">
    <location>
        <begin position="151"/>
        <end position="169"/>
    </location>
</feature>
<dbReference type="AlphaFoldDB" id="W9V4P5"/>
<evidence type="ECO:0008006" key="4">
    <source>
        <dbReference type="Google" id="ProtNLM"/>
    </source>
</evidence>
<feature type="transmembrane region" description="Helical" evidence="1">
    <location>
        <begin position="200"/>
        <end position="218"/>
    </location>
</feature>
<accession>W9V4P5</accession>
<dbReference type="Proteomes" id="UP000019460">
    <property type="component" value="Unassembled WGS sequence"/>
</dbReference>
<evidence type="ECO:0000256" key="1">
    <source>
        <dbReference type="SAM" id="Phobius"/>
    </source>
</evidence>
<protein>
    <recommendedName>
        <fullName evidence="4">TVP38/TMEM64 family membrane protein</fullName>
    </recommendedName>
</protein>
<name>W9V4P5_9GAMM</name>
<evidence type="ECO:0000313" key="3">
    <source>
        <dbReference type="Proteomes" id="UP000019460"/>
    </source>
</evidence>
<keyword evidence="1" id="KW-0472">Membrane</keyword>
<dbReference type="eggNOG" id="COG0398">
    <property type="taxonomic scope" value="Bacteria"/>
</dbReference>
<keyword evidence="1" id="KW-0812">Transmembrane</keyword>
<organism evidence="2 3">
    <name type="scientific">Imhoffiella purpurea</name>
    <dbReference type="NCBI Taxonomy" id="1249627"/>
    <lineage>
        <taxon>Bacteria</taxon>
        <taxon>Pseudomonadati</taxon>
        <taxon>Pseudomonadota</taxon>
        <taxon>Gammaproteobacteria</taxon>
        <taxon>Chromatiales</taxon>
        <taxon>Chromatiaceae</taxon>
        <taxon>Imhoffiella</taxon>
    </lineage>
</organism>